<dbReference type="GO" id="GO:0016020">
    <property type="term" value="C:membrane"/>
    <property type="evidence" value="ECO:0007669"/>
    <property type="project" value="UniProtKB-SubCell"/>
</dbReference>
<evidence type="ECO:0000256" key="1">
    <source>
        <dbReference type="ARBA" id="ARBA00004141"/>
    </source>
</evidence>
<feature type="transmembrane region" description="Helical" evidence="5">
    <location>
        <begin position="284"/>
        <end position="304"/>
    </location>
</feature>
<dbReference type="SUPFAM" id="SSF103473">
    <property type="entry name" value="MFS general substrate transporter"/>
    <property type="match status" value="1"/>
</dbReference>
<dbReference type="PANTHER" id="PTHR23514:SF13">
    <property type="entry name" value="INNER MEMBRANE PROTEIN YBJJ"/>
    <property type="match status" value="1"/>
</dbReference>
<dbReference type="Proteomes" id="UP000198280">
    <property type="component" value="Unassembled WGS sequence"/>
</dbReference>
<reference evidence="6 7" key="1">
    <citation type="submission" date="2017-06" db="EMBL/GenBank/DDBJ databases">
        <authorList>
            <person name="Kim H.J."/>
            <person name="Triplett B.A."/>
        </authorList>
    </citation>
    <scope>NUCLEOTIDE SEQUENCE [LARGE SCALE GENOMIC DNA]</scope>
    <source>
        <strain evidence="6 7">CGMCC 4.1858</strain>
    </source>
</reference>
<gene>
    <name evidence="6" type="ORF">SAMN05216252_12192</name>
</gene>
<dbReference type="Gene3D" id="1.20.1250.20">
    <property type="entry name" value="MFS general substrate transporter like domains"/>
    <property type="match status" value="2"/>
</dbReference>
<feature type="transmembrane region" description="Helical" evidence="5">
    <location>
        <begin position="220"/>
        <end position="238"/>
    </location>
</feature>
<dbReference type="EMBL" id="FZOF01000021">
    <property type="protein sequence ID" value="SNT34049.1"/>
    <property type="molecule type" value="Genomic_DNA"/>
</dbReference>
<dbReference type="PANTHER" id="PTHR23514">
    <property type="entry name" value="BYPASS OF STOP CODON PROTEIN 6"/>
    <property type="match status" value="1"/>
</dbReference>
<feature type="transmembrane region" description="Helical" evidence="5">
    <location>
        <begin position="250"/>
        <end position="272"/>
    </location>
</feature>
<feature type="transmembrane region" description="Helical" evidence="5">
    <location>
        <begin position="144"/>
        <end position="166"/>
    </location>
</feature>
<dbReference type="RefSeq" id="WP_089227204.1">
    <property type="nucleotide sequence ID" value="NZ_FZOF01000021.1"/>
</dbReference>
<comment type="subcellular location">
    <subcellularLocation>
        <location evidence="1">Membrane</location>
        <topology evidence="1">Multi-pass membrane protein</topology>
    </subcellularLocation>
</comment>
<keyword evidence="3 5" id="KW-1133">Transmembrane helix</keyword>
<dbReference type="GO" id="GO:0022857">
    <property type="term" value="F:transmembrane transporter activity"/>
    <property type="evidence" value="ECO:0007669"/>
    <property type="project" value="InterPro"/>
</dbReference>
<feature type="transmembrane region" description="Helical" evidence="5">
    <location>
        <begin position="338"/>
        <end position="363"/>
    </location>
</feature>
<sequence length="393" mass="38114">MVTTTATPAVAVLSPPATARRLLTGYFVGMGALMAVWGARMPAVQSAAHLSAGQLSLVLLGAAAGMVAGLYAGGRIAQRRGPAVLLTAPAVVLALALAALGGCRTLPTLIAAALVFGLAHGLLDVGANVAAVQCQDAYGRSIMASLHAGFSVGALFGAAAAAMTALTPHSRVFLIAGLAAAAAALLASPVVRSISDLPSSPANAHDDPAGPGASGRATGLWLLGALAAACLLAEGAAADWSAVHLHGLHATTAISASAYAVYSAAMATGRLAGDCLTTRYGAPVLVRVGAVLAFTGLGAGLLVGTTWAALASWAALGLGLSTTVPALITAAGRHGPRAVAAVTATGYIGLLAGPAAIGALAALTGSVPVALALPVLLAAAVAVTSRHALETSR</sequence>
<feature type="transmembrane region" description="Helical" evidence="5">
    <location>
        <begin position="108"/>
        <end position="132"/>
    </location>
</feature>
<protein>
    <submittedName>
        <fullName evidence="6">Fucose permease</fullName>
    </submittedName>
</protein>
<evidence type="ECO:0000256" key="3">
    <source>
        <dbReference type="ARBA" id="ARBA00022989"/>
    </source>
</evidence>
<keyword evidence="2 5" id="KW-0812">Transmembrane</keyword>
<keyword evidence="4 5" id="KW-0472">Membrane</keyword>
<proteinExistence type="predicted"/>
<evidence type="ECO:0000256" key="4">
    <source>
        <dbReference type="ARBA" id="ARBA00023136"/>
    </source>
</evidence>
<name>A0A239LWG7_9ACTN</name>
<evidence type="ECO:0000256" key="2">
    <source>
        <dbReference type="ARBA" id="ARBA00022692"/>
    </source>
</evidence>
<dbReference type="InterPro" id="IPR036259">
    <property type="entry name" value="MFS_trans_sf"/>
</dbReference>
<feature type="transmembrane region" description="Helical" evidence="5">
    <location>
        <begin position="22"/>
        <end position="39"/>
    </location>
</feature>
<feature type="transmembrane region" description="Helical" evidence="5">
    <location>
        <begin position="172"/>
        <end position="191"/>
    </location>
</feature>
<evidence type="ECO:0000256" key="5">
    <source>
        <dbReference type="SAM" id="Phobius"/>
    </source>
</evidence>
<dbReference type="AlphaFoldDB" id="A0A239LWG7"/>
<evidence type="ECO:0000313" key="7">
    <source>
        <dbReference type="Proteomes" id="UP000198280"/>
    </source>
</evidence>
<dbReference type="InterPro" id="IPR051788">
    <property type="entry name" value="MFS_Transporter"/>
</dbReference>
<dbReference type="Pfam" id="PF07690">
    <property type="entry name" value="MFS_1"/>
    <property type="match status" value="1"/>
</dbReference>
<evidence type="ECO:0000313" key="6">
    <source>
        <dbReference type="EMBL" id="SNT34049.1"/>
    </source>
</evidence>
<organism evidence="6 7">
    <name type="scientific">Actinacidiphila glaucinigra</name>
    <dbReference type="NCBI Taxonomy" id="235986"/>
    <lineage>
        <taxon>Bacteria</taxon>
        <taxon>Bacillati</taxon>
        <taxon>Actinomycetota</taxon>
        <taxon>Actinomycetes</taxon>
        <taxon>Kitasatosporales</taxon>
        <taxon>Streptomycetaceae</taxon>
        <taxon>Actinacidiphila</taxon>
    </lineage>
</organism>
<dbReference type="InterPro" id="IPR011701">
    <property type="entry name" value="MFS"/>
</dbReference>
<feature type="transmembrane region" description="Helical" evidence="5">
    <location>
        <begin position="369"/>
        <end position="389"/>
    </location>
</feature>
<accession>A0A239LWG7</accession>
<feature type="transmembrane region" description="Helical" evidence="5">
    <location>
        <begin position="83"/>
        <end position="102"/>
    </location>
</feature>
<keyword evidence="7" id="KW-1185">Reference proteome</keyword>
<dbReference type="OrthoDB" id="151222at2"/>
<feature type="transmembrane region" description="Helical" evidence="5">
    <location>
        <begin position="310"/>
        <end position="331"/>
    </location>
</feature>
<feature type="transmembrane region" description="Helical" evidence="5">
    <location>
        <begin position="51"/>
        <end position="71"/>
    </location>
</feature>